<reference evidence="2 3" key="1">
    <citation type="submission" date="2018-04" db="EMBL/GenBank/DDBJ databases">
        <title>Bacteria isolated from cave deposits of Manipur.</title>
        <authorList>
            <person name="Sahoo D."/>
            <person name="Sarangthem I."/>
            <person name="Nandeibam J."/>
        </authorList>
    </citation>
    <scope>NUCLEOTIDE SEQUENCE [LARGE SCALE GENOMIC DNA]</scope>
    <source>
        <strain evidence="3">mrc11</strain>
    </source>
</reference>
<evidence type="ECO:0000259" key="1">
    <source>
        <dbReference type="PROSITE" id="PS51819"/>
    </source>
</evidence>
<dbReference type="OrthoDB" id="9793039at2"/>
<dbReference type="CDD" id="cd07247">
    <property type="entry name" value="SgaA_N_like"/>
    <property type="match status" value="1"/>
</dbReference>
<feature type="domain" description="VOC" evidence="1">
    <location>
        <begin position="147"/>
        <end position="280"/>
    </location>
</feature>
<dbReference type="SUPFAM" id="SSF54593">
    <property type="entry name" value="Glyoxalase/Bleomycin resistance protein/Dihydroxybiphenyl dioxygenase"/>
    <property type="match status" value="2"/>
</dbReference>
<dbReference type="Gene3D" id="3.10.180.10">
    <property type="entry name" value="2,3-Dihydroxybiphenyl 1,2-Dioxygenase, domain 1"/>
    <property type="match status" value="2"/>
</dbReference>
<name>A0A328HCS5_ARTGO</name>
<dbReference type="Pfam" id="PF18029">
    <property type="entry name" value="Glyoxalase_6"/>
    <property type="match status" value="2"/>
</dbReference>
<dbReference type="PANTHER" id="PTHR33993:SF14">
    <property type="entry name" value="GB|AAF24581.1"/>
    <property type="match status" value="1"/>
</dbReference>
<dbReference type="PROSITE" id="PS51819">
    <property type="entry name" value="VOC"/>
    <property type="match status" value="2"/>
</dbReference>
<dbReference type="PANTHER" id="PTHR33993">
    <property type="entry name" value="GLYOXALASE-RELATED"/>
    <property type="match status" value="1"/>
</dbReference>
<dbReference type="Proteomes" id="UP000249166">
    <property type="component" value="Unassembled WGS sequence"/>
</dbReference>
<dbReference type="InterPro" id="IPR041581">
    <property type="entry name" value="Glyoxalase_6"/>
</dbReference>
<dbReference type="InterPro" id="IPR052164">
    <property type="entry name" value="Anthracycline_SecMetBiosynth"/>
</dbReference>
<sequence>MAEDAAVPKRSYPAGVPCWVDCQQPDVEAAKKFYGGLLGWEFDARTAPSGDTGSYLIARLGGQETGAITDLGPGPHGVPAWSTYIAVDDADAAVRHLLSAGATLKSAPADTGVGGVRASLADPEGAEFRIWQAGERPGAQAVNLPGGWNFSDLHTADTDGAADFYARAFGWEFDRLDFGIMIRRPGYGDHLEATIDPDIRARQSGDMVPAGFEDAVGWVAPAAAGERPHWHVTFTVADRDRAVQEAERLGGQVLGQDDTEWTRTALIRDPGGAVFTASQFTPPSG</sequence>
<organism evidence="2 3">
    <name type="scientific">Arthrobacter globiformis</name>
    <dbReference type="NCBI Taxonomy" id="1665"/>
    <lineage>
        <taxon>Bacteria</taxon>
        <taxon>Bacillati</taxon>
        <taxon>Actinomycetota</taxon>
        <taxon>Actinomycetes</taxon>
        <taxon>Micrococcales</taxon>
        <taxon>Micrococcaceae</taxon>
        <taxon>Arthrobacter</taxon>
    </lineage>
</organism>
<dbReference type="RefSeq" id="WP_111904770.1">
    <property type="nucleotide sequence ID" value="NZ_QLNP01000095.1"/>
</dbReference>
<accession>A0A328HCS5</accession>
<protein>
    <submittedName>
        <fullName evidence="2">VOC family protein</fullName>
    </submittedName>
</protein>
<evidence type="ECO:0000313" key="2">
    <source>
        <dbReference type="EMBL" id="RAM36329.1"/>
    </source>
</evidence>
<evidence type="ECO:0000313" key="3">
    <source>
        <dbReference type="Proteomes" id="UP000249166"/>
    </source>
</evidence>
<proteinExistence type="predicted"/>
<dbReference type="InterPro" id="IPR029068">
    <property type="entry name" value="Glyas_Bleomycin-R_OHBP_Dase"/>
</dbReference>
<dbReference type="InterPro" id="IPR037523">
    <property type="entry name" value="VOC_core"/>
</dbReference>
<dbReference type="AlphaFoldDB" id="A0A328HCS5"/>
<gene>
    <name evidence="2" type="ORF">DBZ45_15470</name>
</gene>
<comment type="caution">
    <text evidence="2">The sequence shown here is derived from an EMBL/GenBank/DDBJ whole genome shotgun (WGS) entry which is preliminary data.</text>
</comment>
<feature type="domain" description="VOC" evidence="1">
    <location>
        <begin position="16"/>
        <end position="133"/>
    </location>
</feature>
<dbReference type="EMBL" id="QLNP01000095">
    <property type="protein sequence ID" value="RAM36329.1"/>
    <property type="molecule type" value="Genomic_DNA"/>
</dbReference>